<gene>
    <name evidence="2" type="primary">CLSTN1</name>
</gene>
<proteinExistence type="predicted"/>
<evidence type="ECO:0000313" key="2">
    <source>
        <dbReference type="Ensembl" id="ENSEEEP00000048335.1"/>
    </source>
</evidence>
<reference evidence="3" key="1">
    <citation type="journal article" date="2014" name="Science">
        <title>Nonhuman genetics. Genomic basis for the convergent evolution of electric organs.</title>
        <authorList>
            <person name="Gallant J.R."/>
            <person name="Traeger L.L."/>
            <person name="Volkening J.D."/>
            <person name="Moffett H."/>
            <person name="Chen P.H."/>
            <person name="Novina C.D."/>
            <person name="Phillips G.N.Jr."/>
            <person name="Anand R."/>
            <person name="Wells G.B."/>
            <person name="Pinch M."/>
            <person name="Guth R."/>
            <person name="Unguez G.A."/>
            <person name="Albert J.S."/>
            <person name="Zakon H.H."/>
            <person name="Samanta M.P."/>
            <person name="Sussman M.R."/>
        </authorList>
    </citation>
    <scope>NUCLEOTIDE SEQUENCE [LARGE SCALE GENOMIC DNA]</scope>
</reference>
<reference evidence="3" key="2">
    <citation type="journal article" date="2017" name="Sci. Adv.">
        <title>A tail of two voltages: Proteomic comparison of the three electric organs of the electric eel.</title>
        <authorList>
            <person name="Traeger L.L."/>
            <person name="Sabat G."/>
            <person name="Barrett-Wilt G.A."/>
            <person name="Wells G.B."/>
            <person name="Sussman M.R."/>
        </authorList>
    </citation>
    <scope>NUCLEOTIDE SEQUENCE [LARGE SCALE GENOMIC DNA]</scope>
</reference>
<sequence length="126" mass="13807">MQIRRYKPLVCAIGLVLGLLCVAEASKVNKHKPWIETTYHGIVTENDDKVLLDPPLIALDKDAPLRYAAFMGAVRNAASPFPALGPGIHARPGCLTPGQCWNVGTPEQFSYWGILYICCTLQSNLL</sequence>
<organism evidence="2 3">
    <name type="scientific">Electrophorus electricus</name>
    <name type="common">Electric eel</name>
    <name type="synonym">Gymnotus electricus</name>
    <dbReference type="NCBI Taxonomy" id="8005"/>
    <lineage>
        <taxon>Eukaryota</taxon>
        <taxon>Metazoa</taxon>
        <taxon>Chordata</taxon>
        <taxon>Craniata</taxon>
        <taxon>Vertebrata</taxon>
        <taxon>Euteleostomi</taxon>
        <taxon>Actinopterygii</taxon>
        <taxon>Neopterygii</taxon>
        <taxon>Teleostei</taxon>
        <taxon>Ostariophysi</taxon>
        <taxon>Gymnotiformes</taxon>
        <taxon>Gymnotoidei</taxon>
        <taxon>Gymnotidae</taxon>
        <taxon>Electrophorus</taxon>
    </lineage>
</organism>
<accession>A0A4W4HA28</accession>
<keyword evidence="1" id="KW-0732">Signal</keyword>
<protein>
    <submittedName>
        <fullName evidence="2">Uncharacterized protein</fullName>
    </submittedName>
</protein>
<name>A0A4W4HA28_ELEEL</name>
<reference evidence="2" key="5">
    <citation type="submission" date="2025-09" db="UniProtKB">
        <authorList>
            <consortium name="Ensembl"/>
        </authorList>
    </citation>
    <scope>IDENTIFICATION</scope>
</reference>
<evidence type="ECO:0000313" key="3">
    <source>
        <dbReference type="Proteomes" id="UP000314983"/>
    </source>
</evidence>
<dbReference type="AlphaFoldDB" id="A0A4W4HA28"/>
<feature type="signal peptide" evidence="1">
    <location>
        <begin position="1"/>
        <end position="25"/>
    </location>
</feature>
<evidence type="ECO:0000256" key="1">
    <source>
        <dbReference type="SAM" id="SignalP"/>
    </source>
</evidence>
<feature type="chain" id="PRO_5021447739" evidence="1">
    <location>
        <begin position="26"/>
        <end position="126"/>
    </location>
</feature>
<dbReference type="GeneTree" id="ENSGT00950000183086"/>
<dbReference type="Proteomes" id="UP000314983">
    <property type="component" value="Chromosome 24"/>
</dbReference>
<dbReference type="Ensembl" id="ENSEEET00000048865.2">
    <property type="protein sequence ID" value="ENSEEEP00000048335.1"/>
    <property type="gene ID" value="ENSEEEG00000022758.2"/>
</dbReference>
<reference evidence="2" key="3">
    <citation type="submission" date="2020-05" db="EMBL/GenBank/DDBJ databases">
        <title>Electrophorus electricus (electric eel) genome, fEleEle1, primary haplotype.</title>
        <authorList>
            <person name="Myers G."/>
            <person name="Meyer A."/>
            <person name="Fedrigo O."/>
            <person name="Formenti G."/>
            <person name="Rhie A."/>
            <person name="Tracey A."/>
            <person name="Sims Y."/>
            <person name="Jarvis E.D."/>
        </authorList>
    </citation>
    <scope>NUCLEOTIDE SEQUENCE [LARGE SCALE GENOMIC DNA]</scope>
</reference>
<reference evidence="2" key="4">
    <citation type="submission" date="2025-08" db="UniProtKB">
        <authorList>
            <consortium name="Ensembl"/>
        </authorList>
    </citation>
    <scope>IDENTIFICATION</scope>
</reference>
<keyword evidence="3" id="KW-1185">Reference proteome</keyword>